<sequence>MTDYPHIDTHLDALDTFASEALARHMPAIQWWLKTTRIGVGAADWVAACDRITSLSTAWEKAEMERGWDHLCAAFLLICFEGKLQKRARGVLNLHAKLSDSPKALYAVLEQCAAARDNQIGVCLEIAKVVSSLLPHSALPLATHAHLLEKKLKWREAAALWKSAMTLTPTDAYKLRAGAALAHAGAREEARSFLKARPAFQLNIDEALWWAPAMASSPSKFDRIRVWDFLSDEAQLAAKARPEARLEVDEVKKLARVALSFAPEVLDEDELERIRESLQPFADLEIENRIRALEEHSELATLSDADRAQGPDNLTLDGLKAQLATPEDHELRPWVAFWLEEISSESPASESTALFHKWVDRSPAPSCGFWSLARYAGAHKKAEWMLIAARRARDTEPLNDDARAVMDLVVESVAERGDYEELRRWLEFAQAHFESA</sequence>
<reference evidence="1 2" key="1">
    <citation type="submission" date="2019-08" db="EMBL/GenBank/DDBJ databases">
        <authorList>
            <person name="Liang Q."/>
        </authorList>
    </citation>
    <scope>NUCLEOTIDE SEQUENCE [LARGE SCALE GENOMIC DNA]</scope>
    <source>
        <strain evidence="1 2">V1718</strain>
    </source>
</reference>
<dbReference type="Proteomes" id="UP000321595">
    <property type="component" value="Chromosome"/>
</dbReference>
<dbReference type="EMBL" id="CP042467">
    <property type="protein sequence ID" value="QED26402.1"/>
    <property type="molecule type" value="Genomic_DNA"/>
</dbReference>
<dbReference type="KEGG" id="bbae:FRD01_03880"/>
<evidence type="ECO:0000313" key="2">
    <source>
        <dbReference type="Proteomes" id="UP000321595"/>
    </source>
</evidence>
<name>A0A5B8XKR4_9DELT</name>
<protein>
    <submittedName>
        <fullName evidence="1">Uncharacterized protein</fullName>
    </submittedName>
</protein>
<dbReference type="RefSeq" id="WP_146957806.1">
    <property type="nucleotide sequence ID" value="NZ_CP042467.1"/>
</dbReference>
<dbReference type="AlphaFoldDB" id="A0A5B8XKR4"/>
<accession>A0A5B8XKR4</accession>
<gene>
    <name evidence="1" type="ORF">FRD01_03880</name>
</gene>
<proteinExistence type="predicted"/>
<organism evidence="1 2">
    <name type="scientific">Microvenator marinus</name>
    <dbReference type="NCBI Taxonomy" id="2600177"/>
    <lineage>
        <taxon>Bacteria</taxon>
        <taxon>Deltaproteobacteria</taxon>
        <taxon>Bradymonadales</taxon>
        <taxon>Microvenatoraceae</taxon>
        <taxon>Microvenator</taxon>
    </lineage>
</organism>
<keyword evidence="2" id="KW-1185">Reference proteome</keyword>
<evidence type="ECO:0000313" key="1">
    <source>
        <dbReference type="EMBL" id="QED26402.1"/>
    </source>
</evidence>